<feature type="compositionally biased region" description="Polar residues" evidence="1">
    <location>
        <begin position="336"/>
        <end position="349"/>
    </location>
</feature>
<feature type="non-terminal residue" evidence="3">
    <location>
        <position position="1"/>
    </location>
</feature>
<dbReference type="Gene3D" id="3.90.1530.10">
    <property type="entry name" value="Conserved hypothetical protein from pyrococcus furiosus pfu- 392566-001, ParB domain"/>
    <property type="match status" value="1"/>
</dbReference>
<feature type="region of interest" description="Disordered" evidence="1">
    <location>
        <begin position="261"/>
        <end position="349"/>
    </location>
</feature>
<comment type="caution">
    <text evidence="3">The sequence shown here is derived from an EMBL/GenBank/DDBJ whole genome shotgun (WGS) entry which is preliminary data.</text>
</comment>
<reference evidence="3" key="2">
    <citation type="journal article" date="2014" name="ISME J.">
        <title>Microbial stratification in low pH oxic and suboxic macroscopic growths along an acid mine drainage.</title>
        <authorList>
            <person name="Mendez-Garcia C."/>
            <person name="Mesa V."/>
            <person name="Sprenger R.R."/>
            <person name="Richter M."/>
            <person name="Diez M.S."/>
            <person name="Solano J."/>
            <person name="Bargiela R."/>
            <person name="Golyshina O.V."/>
            <person name="Manteca A."/>
            <person name="Ramos J.L."/>
            <person name="Gallego J.R."/>
            <person name="Llorente I."/>
            <person name="Martins Dos Santos V.A."/>
            <person name="Jensen O.N."/>
            <person name="Pelaez A.I."/>
            <person name="Sanchez J."/>
            <person name="Ferrer M."/>
        </authorList>
    </citation>
    <scope>NUCLEOTIDE SEQUENCE</scope>
</reference>
<evidence type="ECO:0000259" key="2">
    <source>
        <dbReference type="Pfam" id="PF17762"/>
    </source>
</evidence>
<dbReference type="GO" id="GO:0007059">
    <property type="term" value="P:chromosome segregation"/>
    <property type="evidence" value="ECO:0007669"/>
    <property type="project" value="TreeGrafter"/>
</dbReference>
<dbReference type="SUPFAM" id="SSF109709">
    <property type="entry name" value="KorB DNA-binding domain-like"/>
    <property type="match status" value="1"/>
</dbReference>
<gene>
    <name evidence="3" type="ORF">B1A_07195</name>
</gene>
<dbReference type="SUPFAM" id="SSF110849">
    <property type="entry name" value="ParB/Sulfiredoxin"/>
    <property type="match status" value="1"/>
</dbReference>
<protein>
    <submittedName>
        <fullName evidence="3">ParB domain protein</fullName>
    </submittedName>
</protein>
<dbReference type="EMBL" id="AUZX01005199">
    <property type="protein sequence ID" value="EQD68707.1"/>
    <property type="molecule type" value="Genomic_DNA"/>
</dbReference>
<name>T1BGF2_9ZZZZ</name>
<dbReference type="AlphaFoldDB" id="T1BGF2"/>
<dbReference type="PANTHER" id="PTHR33375:SF1">
    <property type="entry name" value="CHROMOSOME-PARTITIONING PROTEIN PARB-RELATED"/>
    <property type="match status" value="1"/>
</dbReference>
<proteinExistence type="predicted"/>
<feature type="domain" description="ParB/Spo0J HTH" evidence="2">
    <location>
        <begin position="57"/>
        <end position="154"/>
    </location>
</feature>
<evidence type="ECO:0000256" key="1">
    <source>
        <dbReference type="SAM" id="MobiDB-lite"/>
    </source>
</evidence>
<evidence type="ECO:0000313" key="3">
    <source>
        <dbReference type="EMBL" id="EQD68707.1"/>
    </source>
</evidence>
<dbReference type="Gene3D" id="1.10.10.2830">
    <property type="match status" value="1"/>
</dbReference>
<dbReference type="Pfam" id="PF17762">
    <property type="entry name" value="HTH_ParB"/>
    <property type="match status" value="1"/>
</dbReference>
<sequence>VIATESARRAYLLIDGYRRVRALEQLGRDTVEAVVWSLSEAEALFLDRSMRAGEQATALEEGWLLAEMSERFGYDQEELARRFDRSTSWVSRRMGLVELLPAAVQQQVRDGAIAAQVAMRFLVPAARMNTEECSRMAEGFARHRLRSREAGQLYAAWRGATPAVRERLLAEPQLFLKTQRQCEKSPAAPAMVELSRDLDVVIAMVRRANRRLRDATVELDLPQCAQTQAQIRLALEELNRLAIKLPQPTALADLHENLEGATNLSHQGGGDAESESTRCDPGDARAKTEQPRDCADVEGEPLVGARGVAAGHDGGSCAGARGDLRALPAADPGTVAQVQRESGTSAGRS</sequence>
<feature type="compositionally biased region" description="Basic and acidic residues" evidence="1">
    <location>
        <begin position="275"/>
        <end position="295"/>
    </location>
</feature>
<dbReference type="InterPro" id="IPR036086">
    <property type="entry name" value="ParB/Sulfiredoxin_sf"/>
</dbReference>
<organism evidence="3">
    <name type="scientific">mine drainage metagenome</name>
    <dbReference type="NCBI Taxonomy" id="410659"/>
    <lineage>
        <taxon>unclassified sequences</taxon>
        <taxon>metagenomes</taxon>
        <taxon>ecological metagenomes</taxon>
    </lineage>
</organism>
<reference evidence="3" key="1">
    <citation type="submission" date="2013-08" db="EMBL/GenBank/DDBJ databases">
        <authorList>
            <person name="Mendez C."/>
            <person name="Richter M."/>
            <person name="Ferrer M."/>
            <person name="Sanchez J."/>
        </authorList>
    </citation>
    <scope>NUCLEOTIDE SEQUENCE</scope>
</reference>
<dbReference type="GO" id="GO:0005694">
    <property type="term" value="C:chromosome"/>
    <property type="evidence" value="ECO:0007669"/>
    <property type="project" value="TreeGrafter"/>
</dbReference>
<dbReference type="InterPro" id="IPR041468">
    <property type="entry name" value="HTH_ParB/Spo0J"/>
</dbReference>
<accession>T1BGF2</accession>
<dbReference type="InterPro" id="IPR050336">
    <property type="entry name" value="Chromosome_partition/occlusion"/>
</dbReference>
<dbReference type="PANTHER" id="PTHR33375">
    <property type="entry name" value="CHROMOSOME-PARTITIONING PROTEIN PARB-RELATED"/>
    <property type="match status" value="1"/>
</dbReference>